<gene>
    <name evidence="2" type="ORF">U9M48_018182</name>
</gene>
<dbReference type="AlphaFoldDB" id="A0AAQ3WPH8"/>
<evidence type="ECO:0000256" key="1">
    <source>
        <dbReference type="SAM" id="MobiDB-lite"/>
    </source>
</evidence>
<organism evidence="2 3">
    <name type="scientific">Paspalum notatum var. saurae</name>
    <dbReference type="NCBI Taxonomy" id="547442"/>
    <lineage>
        <taxon>Eukaryota</taxon>
        <taxon>Viridiplantae</taxon>
        <taxon>Streptophyta</taxon>
        <taxon>Embryophyta</taxon>
        <taxon>Tracheophyta</taxon>
        <taxon>Spermatophyta</taxon>
        <taxon>Magnoliopsida</taxon>
        <taxon>Liliopsida</taxon>
        <taxon>Poales</taxon>
        <taxon>Poaceae</taxon>
        <taxon>PACMAD clade</taxon>
        <taxon>Panicoideae</taxon>
        <taxon>Andropogonodae</taxon>
        <taxon>Paspaleae</taxon>
        <taxon>Paspalinae</taxon>
        <taxon>Paspalum</taxon>
    </lineage>
</organism>
<name>A0AAQ3WPH8_PASNO</name>
<dbReference type="EMBL" id="CP144748">
    <property type="protein sequence ID" value="WVZ69388.1"/>
    <property type="molecule type" value="Genomic_DNA"/>
</dbReference>
<dbReference type="Proteomes" id="UP001341281">
    <property type="component" value="Chromosome 04"/>
</dbReference>
<protein>
    <submittedName>
        <fullName evidence="2">Uncharacterized protein</fullName>
    </submittedName>
</protein>
<feature type="region of interest" description="Disordered" evidence="1">
    <location>
        <begin position="47"/>
        <end position="66"/>
    </location>
</feature>
<keyword evidence="3" id="KW-1185">Reference proteome</keyword>
<sequence>MGAAARSEPPPRLSARARDEPPAHPGHPRTRGAAAARLTGYAGREPLLRPSACEGSSRDDRLLGATGATTPSVCAWRVPRGKRRSSRPRTRAGCLRSGSADHSGYCPIPVYRLFGRQRPASGVLEAPSRPLRSTPHVPECGSLAAVSSPPVNRLRLPQNSLLLFSSADQFAVLVRALDVAFGGWGLSAEFGEVSPALRSALCSEPRVAGSFDDDEGMMMMMQLFASSP</sequence>
<proteinExistence type="predicted"/>
<evidence type="ECO:0000313" key="3">
    <source>
        <dbReference type="Proteomes" id="UP001341281"/>
    </source>
</evidence>
<feature type="region of interest" description="Disordered" evidence="1">
    <location>
        <begin position="1"/>
        <end position="36"/>
    </location>
</feature>
<evidence type="ECO:0000313" key="2">
    <source>
        <dbReference type="EMBL" id="WVZ69388.1"/>
    </source>
</evidence>
<accession>A0AAQ3WPH8</accession>
<reference evidence="2 3" key="1">
    <citation type="submission" date="2024-02" db="EMBL/GenBank/DDBJ databases">
        <title>High-quality chromosome-scale genome assembly of Pensacola bahiagrass (Paspalum notatum Flugge var. saurae).</title>
        <authorList>
            <person name="Vega J.M."/>
            <person name="Podio M."/>
            <person name="Orjuela J."/>
            <person name="Siena L.A."/>
            <person name="Pessino S.C."/>
            <person name="Combes M.C."/>
            <person name="Mariac C."/>
            <person name="Albertini E."/>
            <person name="Pupilli F."/>
            <person name="Ortiz J.P.A."/>
            <person name="Leblanc O."/>
        </authorList>
    </citation>
    <scope>NUCLEOTIDE SEQUENCE [LARGE SCALE GENOMIC DNA]</scope>
    <source>
        <strain evidence="2">R1</strain>
        <tissue evidence="2">Leaf</tissue>
    </source>
</reference>